<feature type="region of interest" description="Disordered" evidence="1">
    <location>
        <begin position="39"/>
        <end position="67"/>
    </location>
</feature>
<dbReference type="OrthoDB" id="3268477at2"/>
<organism evidence="2 3">
    <name type="scientific">Nocardioides cavernaquae</name>
    <dbReference type="NCBI Taxonomy" id="2321396"/>
    <lineage>
        <taxon>Bacteria</taxon>
        <taxon>Bacillati</taxon>
        <taxon>Actinomycetota</taxon>
        <taxon>Actinomycetes</taxon>
        <taxon>Propionibacteriales</taxon>
        <taxon>Nocardioidaceae</taxon>
        <taxon>Nocardioides</taxon>
    </lineage>
</organism>
<keyword evidence="3" id="KW-1185">Reference proteome</keyword>
<proteinExistence type="predicted"/>
<dbReference type="Proteomes" id="UP000276542">
    <property type="component" value="Unassembled WGS sequence"/>
</dbReference>
<protein>
    <recommendedName>
        <fullName evidence="4">SPOR domain-containing protein</fullName>
    </recommendedName>
</protein>
<gene>
    <name evidence="2" type="ORF">D4739_16025</name>
</gene>
<evidence type="ECO:0000313" key="3">
    <source>
        <dbReference type="Proteomes" id="UP000276542"/>
    </source>
</evidence>
<dbReference type="RefSeq" id="WP_120061533.1">
    <property type="nucleotide sequence ID" value="NZ_QYRP01000002.1"/>
</dbReference>
<dbReference type="AlphaFoldDB" id="A0A3A5HI48"/>
<comment type="caution">
    <text evidence="2">The sequence shown here is derived from an EMBL/GenBank/DDBJ whole genome shotgun (WGS) entry which is preliminary data.</text>
</comment>
<dbReference type="EMBL" id="QYRP01000002">
    <property type="protein sequence ID" value="RJS47570.1"/>
    <property type="molecule type" value="Genomic_DNA"/>
</dbReference>
<evidence type="ECO:0000256" key="1">
    <source>
        <dbReference type="SAM" id="MobiDB-lite"/>
    </source>
</evidence>
<sequence>MSENEEYWFCLTHHAVETREGCRNQDRLGPYATEAEAARALDKVEERNEAWESDPAWNDPSDSPAGE</sequence>
<evidence type="ECO:0008006" key="4">
    <source>
        <dbReference type="Google" id="ProtNLM"/>
    </source>
</evidence>
<reference evidence="3" key="1">
    <citation type="submission" date="2018-09" db="EMBL/GenBank/DDBJ databases">
        <authorList>
            <person name="Zhu H."/>
        </authorList>
    </citation>
    <scope>NUCLEOTIDE SEQUENCE [LARGE SCALE GENOMIC DNA]</scope>
    <source>
        <strain evidence="3">K1W22B-1</strain>
    </source>
</reference>
<accession>A0A3A5HI48</accession>
<feature type="compositionally biased region" description="Basic and acidic residues" evidence="1">
    <location>
        <begin position="39"/>
        <end position="50"/>
    </location>
</feature>
<evidence type="ECO:0000313" key="2">
    <source>
        <dbReference type="EMBL" id="RJS47570.1"/>
    </source>
</evidence>
<name>A0A3A5HI48_9ACTN</name>